<reference evidence="3 4" key="1">
    <citation type="journal article" date="2023" name="Plants (Basel)">
        <title>Bridging the Gap: Combining Genomics and Transcriptomics Approaches to Understand Stylosanthes scabra, an Orphan Legume from the Brazilian Caatinga.</title>
        <authorList>
            <person name="Ferreira-Neto J.R.C."/>
            <person name="da Silva M.D."/>
            <person name="Binneck E."/>
            <person name="de Melo N.F."/>
            <person name="da Silva R.H."/>
            <person name="de Melo A.L.T.M."/>
            <person name="Pandolfi V."/>
            <person name="Bustamante F.O."/>
            <person name="Brasileiro-Vidal A.C."/>
            <person name="Benko-Iseppon A.M."/>
        </authorList>
    </citation>
    <scope>NUCLEOTIDE SEQUENCE [LARGE SCALE GENOMIC DNA]</scope>
    <source>
        <tissue evidence="3">Leaves</tissue>
    </source>
</reference>
<evidence type="ECO:0000256" key="2">
    <source>
        <dbReference type="SAM" id="MobiDB-lite"/>
    </source>
</evidence>
<feature type="compositionally biased region" description="Basic and acidic residues" evidence="2">
    <location>
        <begin position="172"/>
        <end position="185"/>
    </location>
</feature>
<evidence type="ECO:0000313" key="4">
    <source>
        <dbReference type="Proteomes" id="UP001341840"/>
    </source>
</evidence>
<keyword evidence="1" id="KW-0175">Coiled coil</keyword>
<proteinExistence type="predicted"/>
<organism evidence="3 4">
    <name type="scientific">Stylosanthes scabra</name>
    <dbReference type="NCBI Taxonomy" id="79078"/>
    <lineage>
        <taxon>Eukaryota</taxon>
        <taxon>Viridiplantae</taxon>
        <taxon>Streptophyta</taxon>
        <taxon>Embryophyta</taxon>
        <taxon>Tracheophyta</taxon>
        <taxon>Spermatophyta</taxon>
        <taxon>Magnoliopsida</taxon>
        <taxon>eudicotyledons</taxon>
        <taxon>Gunneridae</taxon>
        <taxon>Pentapetalae</taxon>
        <taxon>rosids</taxon>
        <taxon>fabids</taxon>
        <taxon>Fabales</taxon>
        <taxon>Fabaceae</taxon>
        <taxon>Papilionoideae</taxon>
        <taxon>50 kb inversion clade</taxon>
        <taxon>dalbergioids sensu lato</taxon>
        <taxon>Dalbergieae</taxon>
        <taxon>Pterocarpus clade</taxon>
        <taxon>Stylosanthes</taxon>
    </lineage>
</organism>
<name>A0ABU6QCT5_9FABA</name>
<dbReference type="Proteomes" id="UP001341840">
    <property type="component" value="Unassembled WGS sequence"/>
</dbReference>
<sequence>MDDSGRGFLSFRAHGKMKIFDFSDESSSFKEMYFKVSGATKTQPFFLDSEKKSRFHLYWRMGYRSPQPGANELSEEERNAASLLQMVWGKEHLPIKNLMCDDETAKKVAVDMAGGLATLVAMRRKLIAKKQSEGDKGPSPSATVDLTEETTVATEQVEPDKSEGHVSSPEDIPEHSLSEKRRRVQKEAVEESSNFLNLLERGFDPIPFVDQYLMTSETEKALGDLEADDKLVLVQRMLLQVIIHCQDVQRENAGAPSLRSLLSEKEKSNKFLSSRVADLETKIKSRDAEILRLEGVERTLGDKARKFEDEKRALEEGKRGTEKVTELLASLKKAQEDLASMEKMKEEAEALAVNGVTEIEENVLEQVRLLALEIDFSKVSAYNKVVDGQIVEFPVNELPEVPIPEVLK</sequence>
<feature type="region of interest" description="Disordered" evidence="2">
    <location>
        <begin position="130"/>
        <end position="185"/>
    </location>
</feature>
<protein>
    <submittedName>
        <fullName evidence="3">Uncharacterized protein</fullName>
    </submittedName>
</protein>
<comment type="caution">
    <text evidence="3">The sequence shown here is derived from an EMBL/GenBank/DDBJ whole genome shotgun (WGS) entry which is preliminary data.</text>
</comment>
<accession>A0ABU6QCT5</accession>
<feature type="coiled-coil region" evidence="1">
    <location>
        <begin position="324"/>
        <end position="351"/>
    </location>
</feature>
<dbReference type="EMBL" id="JASCZI010000169">
    <property type="protein sequence ID" value="MED6109623.1"/>
    <property type="molecule type" value="Genomic_DNA"/>
</dbReference>
<gene>
    <name evidence="3" type="ORF">PIB30_035406</name>
</gene>
<evidence type="ECO:0000256" key="1">
    <source>
        <dbReference type="SAM" id="Coils"/>
    </source>
</evidence>
<evidence type="ECO:0000313" key="3">
    <source>
        <dbReference type="EMBL" id="MED6109623.1"/>
    </source>
</evidence>
<keyword evidence="4" id="KW-1185">Reference proteome</keyword>